<dbReference type="OrthoDB" id="9080054at2"/>
<dbReference type="EMBL" id="JJOA01000008">
    <property type="protein sequence ID" value="KEA59787.1"/>
    <property type="molecule type" value="Genomic_DNA"/>
</dbReference>
<dbReference type="Pfam" id="PF00126">
    <property type="entry name" value="HTH_1"/>
    <property type="match status" value="1"/>
</dbReference>
<dbReference type="Pfam" id="PF03466">
    <property type="entry name" value="LysR_substrate"/>
    <property type="match status" value="1"/>
</dbReference>
<dbReference type="GO" id="GO:0006351">
    <property type="term" value="P:DNA-templated transcription"/>
    <property type="evidence" value="ECO:0007669"/>
    <property type="project" value="TreeGrafter"/>
</dbReference>
<sequence>MNQIQTMRVFVCVAEQQSFRRAAHHLGVSNALVTRSIAMLEGHLNTRLIHRTTRNLSLTEAGVRYLDGCRALLEEFDHLESSVTHAVREPAGTLRVVASGLLSPLALTPLVSSFRLRYPELRVQLTVAEGPLDVLDSGYDVGIVTGNRFDGNPSLIGHALAPNPFVACAAPAYLDRRGEPRAPDDLPGHDWVTLAPHQHAPSWQLVGHDGVAHSVTVRPACTVNQLALVQAAAVAGAGIAVLPEPCVADALNSGTLVRLLAGYRIDDPDTQLSLVYPNRQYVPARTRSFVEHALDHFSAPTPRDRTDYGFLRPPRGPERPDIVTGLQ</sequence>
<evidence type="ECO:0000259" key="6">
    <source>
        <dbReference type="PROSITE" id="PS50931"/>
    </source>
</evidence>
<dbReference type="SUPFAM" id="SSF46785">
    <property type="entry name" value="Winged helix' DNA-binding domain"/>
    <property type="match status" value="1"/>
</dbReference>
<dbReference type="PANTHER" id="PTHR30537">
    <property type="entry name" value="HTH-TYPE TRANSCRIPTIONAL REGULATOR"/>
    <property type="match status" value="1"/>
</dbReference>
<gene>
    <name evidence="7" type="ORF">DT99_09260</name>
</gene>
<keyword evidence="3" id="KW-0238">DNA-binding</keyword>
<dbReference type="SUPFAM" id="SSF53850">
    <property type="entry name" value="Periplasmic binding protein-like II"/>
    <property type="match status" value="1"/>
</dbReference>
<dbReference type="InterPro" id="IPR036388">
    <property type="entry name" value="WH-like_DNA-bd_sf"/>
</dbReference>
<dbReference type="InterPro" id="IPR036390">
    <property type="entry name" value="WH_DNA-bd_sf"/>
</dbReference>
<name>A0A071MG45_9BURK</name>
<evidence type="ECO:0000256" key="1">
    <source>
        <dbReference type="ARBA" id="ARBA00009437"/>
    </source>
</evidence>
<proteinExistence type="inferred from homology"/>
<reference evidence="7" key="1">
    <citation type="submission" date="2014-04" db="EMBL/GenBank/DDBJ databases">
        <title>In planta biocontrol of soil-borne Fusarium wilt of banana through a plant endophytic bacterium, Burkholderia cenocepacia 869T2.</title>
        <authorList>
            <person name="Ho Y.-N."/>
            <person name="Chiang H.-M."/>
            <person name="Chao C.-P."/>
            <person name="Su C.-C."/>
            <person name="Hsu H.-F."/>
            <person name="Guo C.-T."/>
            <person name="Hsieh J.-L."/>
            <person name="Huang C.-C."/>
        </authorList>
    </citation>
    <scope>NUCLEOTIDE SEQUENCE [LARGE SCALE GENOMIC DNA]</scope>
    <source>
        <strain evidence="7">869T2</strain>
    </source>
</reference>
<comment type="similarity">
    <text evidence="1">Belongs to the LysR transcriptional regulatory family.</text>
</comment>
<dbReference type="GO" id="GO:0003700">
    <property type="term" value="F:DNA-binding transcription factor activity"/>
    <property type="evidence" value="ECO:0007669"/>
    <property type="project" value="InterPro"/>
</dbReference>
<feature type="domain" description="HTH lysR-type" evidence="6">
    <location>
        <begin position="1"/>
        <end position="59"/>
    </location>
</feature>
<dbReference type="InterPro" id="IPR000847">
    <property type="entry name" value="LysR_HTH_N"/>
</dbReference>
<accession>A0A071MG45</accession>
<evidence type="ECO:0000256" key="2">
    <source>
        <dbReference type="ARBA" id="ARBA00023015"/>
    </source>
</evidence>
<organism evidence="7">
    <name type="scientific">Burkholderia cenocepacia</name>
    <dbReference type="NCBI Taxonomy" id="95486"/>
    <lineage>
        <taxon>Bacteria</taxon>
        <taxon>Pseudomonadati</taxon>
        <taxon>Pseudomonadota</taxon>
        <taxon>Betaproteobacteria</taxon>
        <taxon>Burkholderiales</taxon>
        <taxon>Burkholderiaceae</taxon>
        <taxon>Burkholderia</taxon>
        <taxon>Burkholderia cepacia complex</taxon>
    </lineage>
</organism>
<evidence type="ECO:0000313" key="7">
    <source>
        <dbReference type="EMBL" id="KEA59787.1"/>
    </source>
</evidence>
<dbReference type="GO" id="GO:0043565">
    <property type="term" value="F:sequence-specific DNA binding"/>
    <property type="evidence" value="ECO:0007669"/>
    <property type="project" value="TreeGrafter"/>
</dbReference>
<feature type="region of interest" description="Disordered" evidence="5">
    <location>
        <begin position="298"/>
        <end position="327"/>
    </location>
</feature>
<dbReference type="Gene3D" id="1.10.10.10">
    <property type="entry name" value="Winged helix-like DNA-binding domain superfamily/Winged helix DNA-binding domain"/>
    <property type="match status" value="1"/>
</dbReference>
<evidence type="ECO:0000256" key="5">
    <source>
        <dbReference type="SAM" id="MobiDB-lite"/>
    </source>
</evidence>
<comment type="caution">
    <text evidence="7">The sequence shown here is derived from an EMBL/GenBank/DDBJ whole genome shotgun (WGS) entry which is preliminary data.</text>
</comment>
<protein>
    <submittedName>
        <fullName evidence="7">LysR family transcriptional regulator</fullName>
    </submittedName>
</protein>
<dbReference type="InterPro" id="IPR058163">
    <property type="entry name" value="LysR-type_TF_proteobact-type"/>
</dbReference>
<dbReference type="AlphaFoldDB" id="A0A071MG45"/>
<keyword evidence="2" id="KW-0805">Transcription regulation</keyword>
<dbReference type="Gene3D" id="3.40.190.290">
    <property type="match status" value="1"/>
</dbReference>
<dbReference type="PANTHER" id="PTHR30537:SF35">
    <property type="entry name" value="TRANSCRIPTIONAL REGULATORY PROTEIN"/>
    <property type="match status" value="1"/>
</dbReference>
<dbReference type="FunFam" id="1.10.10.10:FF:000001">
    <property type="entry name" value="LysR family transcriptional regulator"/>
    <property type="match status" value="1"/>
</dbReference>
<evidence type="ECO:0000256" key="3">
    <source>
        <dbReference type="ARBA" id="ARBA00023125"/>
    </source>
</evidence>
<dbReference type="PROSITE" id="PS50931">
    <property type="entry name" value="HTH_LYSR"/>
    <property type="match status" value="1"/>
</dbReference>
<dbReference type="CDD" id="cd08422">
    <property type="entry name" value="PBP2_CrgA_like"/>
    <property type="match status" value="1"/>
</dbReference>
<dbReference type="InterPro" id="IPR005119">
    <property type="entry name" value="LysR_subst-bd"/>
</dbReference>
<evidence type="ECO:0000256" key="4">
    <source>
        <dbReference type="ARBA" id="ARBA00023163"/>
    </source>
</evidence>
<keyword evidence="4" id="KW-0804">Transcription</keyword>